<dbReference type="InterPro" id="IPR036638">
    <property type="entry name" value="HLH_DNA-bd_sf"/>
</dbReference>
<dbReference type="CDD" id="cd11454">
    <property type="entry name" value="bHLH_AtIND_like"/>
    <property type="match status" value="1"/>
</dbReference>
<comment type="caution">
    <text evidence="8">The sequence shown here is derived from an EMBL/GenBank/DDBJ whole genome shotgun (WGS) entry which is preliminary data.</text>
</comment>
<dbReference type="SMART" id="SM00353">
    <property type="entry name" value="HLH"/>
    <property type="match status" value="1"/>
</dbReference>
<protein>
    <submittedName>
        <fullName evidence="8">Transcription factor bHLH83</fullName>
    </submittedName>
</protein>
<evidence type="ECO:0000313" key="8">
    <source>
        <dbReference type="EMBL" id="KAK8939854.1"/>
    </source>
</evidence>
<feature type="region of interest" description="Disordered" evidence="6">
    <location>
        <begin position="190"/>
        <end position="219"/>
    </location>
</feature>
<evidence type="ECO:0000256" key="6">
    <source>
        <dbReference type="SAM" id="MobiDB-lite"/>
    </source>
</evidence>
<dbReference type="PROSITE" id="PS50888">
    <property type="entry name" value="BHLH"/>
    <property type="match status" value="1"/>
</dbReference>
<keyword evidence="5" id="KW-0539">Nucleus</keyword>
<dbReference type="InterPro" id="IPR011598">
    <property type="entry name" value="bHLH_dom"/>
</dbReference>
<reference evidence="8 9" key="1">
    <citation type="journal article" date="2022" name="Nat. Plants">
        <title>Genomes of leafy and leafless Platanthera orchids illuminate the evolution of mycoheterotrophy.</title>
        <authorList>
            <person name="Li M.H."/>
            <person name="Liu K.W."/>
            <person name="Li Z."/>
            <person name="Lu H.C."/>
            <person name="Ye Q.L."/>
            <person name="Zhang D."/>
            <person name="Wang J.Y."/>
            <person name="Li Y.F."/>
            <person name="Zhong Z.M."/>
            <person name="Liu X."/>
            <person name="Yu X."/>
            <person name="Liu D.K."/>
            <person name="Tu X.D."/>
            <person name="Liu B."/>
            <person name="Hao Y."/>
            <person name="Liao X.Y."/>
            <person name="Jiang Y.T."/>
            <person name="Sun W.H."/>
            <person name="Chen J."/>
            <person name="Chen Y.Q."/>
            <person name="Ai Y."/>
            <person name="Zhai J.W."/>
            <person name="Wu S.S."/>
            <person name="Zhou Z."/>
            <person name="Hsiao Y.Y."/>
            <person name="Wu W.L."/>
            <person name="Chen Y.Y."/>
            <person name="Lin Y.F."/>
            <person name="Hsu J.L."/>
            <person name="Li C.Y."/>
            <person name="Wang Z.W."/>
            <person name="Zhao X."/>
            <person name="Zhong W.Y."/>
            <person name="Ma X.K."/>
            <person name="Ma L."/>
            <person name="Huang J."/>
            <person name="Chen G.Z."/>
            <person name="Huang M.Z."/>
            <person name="Huang L."/>
            <person name="Peng D.H."/>
            <person name="Luo Y.B."/>
            <person name="Zou S.Q."/>
            <person name="Chen S.P."/>
            <person name="Lan S."/>
            <person name="Tsai W.C."/>
            <person name="Van de Peer Y."/>
            <person name="Liu Z.J."/>
        </authorList>
    </citation>
    <scope>NUCLEOTIDE SEQUENCE [LARGE SCALE GENOMIC DNA]</scope>
    <source>
        <strain evidence="8">Lor288</strain>
    </source>
</reference>
<comment type="similarity">
    <text evidence="2">Belongs to the bHLH protein family.</text>
</comment>
<gene>
    <name evidence="8" type="primary">BHLH83</name>
    <name evidence="8" type="ORF">KSP40_PGU021831</name>
</gene>
<evidence type="ECO:0000256" key="4">
    <source>
        <dbReference type="ARBA" id="ARBA00023163"/>
    </source>
</evidence>
<name>A0ABR2LFP4_9ASPA</name>
<keyword evidence="4" id="KW-0804">Transcription</keyword>
<feature type="compositionally biased region" description="Polar residues" evidence="6">
    <location>
        <begin position="190"/>
        <end position="201"/>
    </location>
</feature>
<accession>A0ABR2LFP4</accession>
<proteinExistence type="inferred from homology"/>
<dbReference type="EMBL" id="JBBWWR010000020">
    <property type="protein sequence ID" value="KAK8939854.1"/>
    <property type="molecule type" value="Genomic_DNA"/>
</dbReference>
<evidence type="ECO:0000313" key="9">
    <source>
        <dbReference type="Proteomes" id="UP001412067"/>
    </source>
</evidence>
<evidence type="ECO:0000256" key="2">
    <source>
        <dbReference type="ARBA" id="ARBA00005510"/>
    </source>
</evidence>
<sequence length="304" mass="34065">MALAKEKADKAQGRSLSCLEHLVFKSQQGLTTLEEEEEEERSQNYSPLIPASPLYDQNSIFMSRAPLFLEQSFRPYSQELAQLPVVSFKAGADHWSMHSNSSLLSFEQKISTGEGCVNWNADSIEHEFQLNVGFQNLNRGYGLLDNRPGENRFEILYPSISCSSDDQQLECGRRKEHGLLQKRQFLGGDTQASKKQCGANNRKQHRVKSPPASKDPQSIAARIRREKISERLKVLQDLVPNGTKVDLVTMLEKAISYVKFLQLQVKVLATDEFWPAQGGKAPEVSQVKDAIDAILSSHGGCRTN</sequence>
<dbReference type="Proteomes" id="UP001412067">
    <property type="component" value="Unassembled WGS sequence"/>
</dbReference>
<organism evidence="8 9">
    <name type="scientific">Platanthera guangdongensis</name>
    <dbReference type="NCBI Taxonomy" id="2320717"/>
    <lineage>
        <taxon>Eukaryota</taxon>
        <taxon>Viridiplantae</taxon>
        <taxon>Streptophyta</taxon>
        <taxon>Embryophyta</taxon>
        <taxon>Tracheophyta</taxon>
        <taxon>Spermatophyta</taxon>
        <taxon>Magnoliopsida</taxon>
        <taxon>Liliopsida</taxon>
        <taxon>Asparagales</taxon>
        <taxon>Orchidaceae</taxon>
        <taxon>Orchidoideae</taxon>
        <taxon>Orchideae</taxon>
        <taxon>Orchidinae</taxon>
        <taxon>Platanthera</taxon>
    </lineage>
</organism>
<dbReference type="InterPro" id="IPR045843">
    <property type="entry name" value="IND-like"/>
</dbReference>
<dbReference type="SUPFAM" id="SSF47459">
    <property type="entry name" value="HLH, helix-loop-helix DNA-binding domain"/>
    <property type="match status" value="1"/>
</dbReference>
<evidence type="ECO:0000256" key="3">
    <source>
        <dbReference type="ARBA" id="ARBA00023015"/>
    </source>
</evidence>
<dbReference type="PANTHER" id="PTHR45914">
    <property type="entry name" value="TRANSCRIPTION FACTOR HEC3-RELATED"/>
    <property type="match status" value="1"/>
</dbReference>
<comment type="subcellular location">
    <subcellularLocation>
        <location evidence="1">Nucleus</location>
    </subcellularLocation>
</comment>
<dbReference type="PANTHER" id="PTHR45914:SF59">
    <property type="entry name" value="TRANSCRIPTION FACTOR BHLH83-LIKE"/>
    <property type="match status" value="1"/>
</dbReference>
<dbReference type="Pfam" id="PF00010">
    <property type="entry name" value="HLH"/>
    <property type="match status" value="1"/>
</dbReference>
<evidence type="ECO:0000256" key="5">
    <source>
        <dbReference type="ARBA" id="ARBA00023242"/>
    </source>
</evidence>
<evidence type="ECO:0000256" key="1">
    <source>
        <dbReference type="ARBA" id="ARBA00004123"/>
    </source>
</evidence>
<keyword evidence="3" id="KW-0805">Transcription regulation</keyword>
<feature type="domain" description="BHLH" evidence="7">
    <location>
        <begin position="212"/>
        <end position="261"/>
    </location>
</feature>
<evidence type="ECO:0000259" key="7">
    <source>
        <dbReference type="PROSITE" id="PS50888"/>
    </source>
</evidence>
<keyword evidence="9" id="KW-1185">Reference proteome</keyword>
<dbReference type="Gene3D" id="4.10.280.10">
    <property type="entry name" value="Helix-loop-helix DNA-binding domain"/>
    <property type="match status" value="1"/>
</dbReference>